<proteinExistence type="predicted"/>
<dbReference type="InterPro" id="IPR037185">
    <property type="entry name" value="EmrE-like"/>
</dbReference>
<feature type="domain" description="EamA" evidence="2">
    <location>
        <begin position="2"/>
        <end position="109"/>
    </location>
</feature>
<dbReference type="Pfam" id="PF00892">
    <property type="entry name" value="EamA"/>
    <property type="match status" value="1"/>
</dbReference>
<reference evidence="3 4" key="1">
    <citation type="journal article" date="2015" name="Nature">
        <title>rRNA introns, odd ribosomes, and small enigmatic genomes across a large radiation of phyla.</title>
        <authorList>
            <person name="Brown C.T."/>
            <person name="Hug L.A."/>
            <person name="Thomas B.C."/>
            <person name="Sharon I."/>
            <person name="Castelle C.J."/>
            <person name="Singh A."/>
            <person name="Wilkins M.J."/>
            <person name="Williams K.H."/>
            <person name="Banfield J.F."/>
        </authorList>
    </citation>
    <scope>NUCLEOTIDE SEQUENCE [LARGE SCALE GENOMIC DNA]</scope>
</reference>
<sequence length="115" mass="12058">MNWLFFALLSAFFASLTAIFGKIGVSGVDSNVATAARSLIMALVIVGLVVTKGQVGQLFQLSSTTTIFVILSAIAGALSWLAYFKALQLGQASQVAPIDRLSLVLAALFLGESFT</sequence>
<evidence type="ECO:0000313" key="4">
    <source>
        <dbReference type="Proteomes" id="UP000034601"/>
    </source>
</evidence>
<evidence type="ECO:0000313" key="3">
    <source>
        <dbReference type="EMBL" id="KKR83705.1"/>
    </source>
</evidence>
<dbReference type="InterPro" id="IPR000620">
    <property type="entry name" value="EamA_dom"/>
</dbReference>
<keyword evidence="1" id="KW-1133">Transmembrane helix</keyword>
<keyword evidence="1" id="KW-0472">Membrane</keyword>
<dbReference type="EMBL" id="LCAB01000002">
    <property type="protein sequence ID" value="KKR83705.1"/>
    <property type="molecule type" value="Genomic_DNA"/>
</dbReference>
<feature type="transmembrane region" description="Helical" evidence="1">
    <location>
        <begin position="58"/>
        <end position="83"/>
    </location>
</feature>
<comment type="caution">
    <text evidence="3">The sequence shown here is derived from an EMBL/GenBank/DDBJ whole genome shotgun (WGS) entry which is preliminary data.</text>
</comment>
<evidence type="ECO:0000259" key="2">
    <source>
        <dbReference type="Pfam" id="PF00892"/>
    </source>
</evidence>
<protein>
    <recommendedName>
        <fullName evidence="2">EamA domain-containing protein</fullName>
    </recommendedName>
</protein>
<name>A0A0G0WHA4_9BACT</name>
<dbReference type="GO" id="GO:0016020">
    <property type="term" value="C:membrane"/>
    <property type="evidence" value="ECO:0007669"/>
    <property type="project" value="InterPro"/>
</dbReference>
<keyword evidence="1" id="KW-0812">Transmembrane</keyword>
<dbReference type="Proteomes" id="UP000034601">
    <property type="component" value="Unassembled WGS sequence"/>
</dbReference>
<gene>
    <name evidence="3" type="ORF">UU29_C0002G0018</name>
</gene>
<organism evidence="3 4">
    <name type="scientific">Candidatus Daviesbacteria bacterium GW2011_GWA2_40_9</name>
    <dbReference type="NCBI Taxonomy" id="1618424"/>
    <lineage>
        <taxon>Bacteria</taxon>
        <taxon>Candidatus Daviesiibacteriota</taxon>
    </lineage>
</organism>
<feature type="transmembrane region" description="Helical" evidence="1">
    <location>
        <begin position="31"/>
        <end position="51"/>
    </location>
</feature>
<accession>A0A0G0WHA4</accession>
<dbReference type="SUPFAM" id="SSF103481">
    <property type="entry name" value="Multidrug resistance efflux transporter EmrE"/>
    <property type="match status" value="1"/>
</dbReference>
<evidence type="ECO:0000256" key="1">
    <source>
        <dbReference type="SAM" id="Phobius"/>
    </source>
</evidence>
<dbReference type="AlphaFoldDB" id="A0A0G0WHA4"/>